<dbReference type="PANTHER" id="PTHR32154">
    <property type="entry name" value="PYRUVATE-FLAVODOXIN OXIDOREDUCTASE-RELATED"/>
    <property type="match status" value="1"/>
</dbReference>
<dbReference type="HOGENOM" id="CLU_002569_5_0_2"/>
<dbReference type="FunFam" id="3.40.50.970:FF:000012">
    <property type="entry name" value="Pyruvate:ferredoxin (Flavodoxin) oxidoreductase"/>
    <property type="match status" value="1"/>
</dbReference>
<comment type="subunit">
    <text evidence="2">Heterodimer composed of an alpha and a beta subunit.</text>
</comment>
<dbReference type="Pfam" id="PF17147">
    <property type="entry name" value="PFOR_II"/>
    <property type="match status" value="1"/>
</dbReference>
<evidence type="ECO:0000256" key="5">
    <source>
        <dbReference type="ARBA" id="ARBA00048893"/>
    </source>
</evidence>
<dbReference type="RefSeq" id="WP_011839287.1">
    <property type="nucleotide sequence ID" value="NC_009033.1"/>
</dbReference>
<dbReference type="Pfam" id="PF01855">
    <property type="entry name" value="POR_N"/>
    <property type="match status" value="1"/>
</dbReference>
<accession>A3DN86</accession>
<dbReference type="KEGG" id="smr:Smar_0998"/>
<dbReference type="EMBL" id="CP000575">
    <property type="protein sequence ID" value="ABN70096.1"/>
    <property type="molecule type" value="Genomic_DNA"/>
</dbReference>
<sequence>MGKLVALTGNYSVAYAAKYARIDVVAAYPITPQTSIVEKLAELIESGELDAIMIRVESEHSALAATFGAAIAGARAFTATSSHGLMYMHEWVHWTARARVPVVMAIVTRALAPPWNIWPDHSDFMDQRDTGWIMSFGMDNQEVFDLTLQAFKISEDPRVYLPVMVGLEGFILGHTTMPVELPDQEDVDNWLGPRRQGYIVDGREPIAVGNLAWPEDTEEMFMDIHKAMNEAKKVIKEVDQEYGKIFGRSYGGLIQCINCEDAKYYAVSMGAWSGDLIEAVNMLREEGYPIGVLRIRYYRPFPYEDIWEKIRSAKGVIVFDRAISFGAWGQIFTDLITGLTMYTRNLPVISNVVAGIGGVNVTYTEFYNLVKEFMEKIEKGEESPHFTWYHRR</sequence>
<dbReference type="GO" id="GO:0006979">
    <property type="term" value="P:response to oxidative stress"/>
    <property type="evidence" value="ECO:0007669"/>
    <property type="project" value="TreeGrafter"/>
</dbReference>
<reference evidence="9" key="1">
    <citation type="journal article" date="2009" name="BMC Genomics">
        <title>The complete genome sequence of Staphylothermus marinus reveals differences in sulfur metabolism among heterotrophic Crenarchaeota.</title>
        <authorList>
            <person name="Anderson I.J."/>
            <person name="Dharmarajan L."/>
            <person name="Rodriguez J."/>
            <person name="Hooper S."/>
            <person name="Porat I."/>
            <person name="Ulrich L.E."/>
            <person name="Elkins J.G."/>
            <person name="Mavromatis K."/>
            <person name="Sun H."/>
            <person name="Land M."/>
            <person name="Lapidus A."/>
            <person name="Lucas S."/>
            <person name="Barry K."/>
            <person name="Huber H."/>
            <person name="Zhulin I.B."/>
            <person name="Whitman W.B."/>
            <person name="Mukhopadhyay B."/>
            <person name="Woese C."/>
            <person name="Bristow J."/>
            <person name="Kyrpides N."/>
        </authorList>
    </citation>
    <scope>NUCLEOTIDE SEQUENCE [LARGE SCALE GENOMIC DNA]</scope>
    <source>
        <strain evidence="9">ATCC 43588 / DSM 3639 / JCM 9404 / F1</strain>
    </source>
</reference>
<keyword evidence="4" id="KW-0560">Oxidoreductase</keyword>
<dbReference type="InterPro" id="IPR029061">
    <property type="entry name" value="THDP-binding"/>
</dbReference>
<comment type="catalytic activity">
    <reaction evidence="5">
        <text>a 2-oxocarboxylate + 2 oxidized [2Fe-2S]-[ferredoxin] + CoA = an acyl-CoA + 2 reduced [2Fe-2S]-[ferredoxin] + CO2 + H(+)</text>
        <dbReference type="Rhea" id="RHEA:42316"/>
        <dbReference type="Rhea" id="RHEA-COMP:10000"/>
        <dbReference type="Rhea" id="RHEA-COMP:10001"/>
        <dbReference type="ChEBI" id="CHEBI:15378"/>
        <dbReference type="ChEBI" id="CHEBI:16526"/>
        <dbReference type="ChEBI" id="CHEBI:33737"/>
        <dbReference type="ChEBI" id="CHEBI:33738"/>
        <dbReference type="ChEBI" id="CHEBI:35179"/>
        <dbReference type="ChEBI" id="CHEBI:57287"/>
        <dbReference type="ChEBI" id="CHEBI:58342"/>
        <dbReference type="EC" id="1.2.7.11"/>
    </reaction>
</comment>
<dbReference type="InterPro" id="IPR050722">
    <property type="entry name" value="Pyruvate:ferred/Flavod_OxRd"/>
</dbReference>
<dbReference type="FunFam" id="3.40.50.920:FF:000010">
    <property type="entry name" value="Pyruvate ferredoxin oxidoreductase, alpha subunit"/>
    <property type="match status" value="1"/>
</dbReference>
<dbReference type="STRING" id="399550.Smar_0998"/>
<dbReference type="Gene3D" id="3.40.50.970">
    <property type="match status" value="1"/>
</dbReference>
<name>A3DN86_STAMF</name>
<evidence type="ECO:0000256" key="2">
    <source>
        <dbReference type="ARBA" id="ARBA00011631"/>
    </source>
</evidence>
<evidence type="ECO:0000313" key="9">
    <source>
        <dbReference type="Proteomes" id="UP000000254"/>
    </source>
</evidence>
<evidence type="ECO:0000259" key="6">
    <source>
        <dbReference type="Pfam" id="PF01855"/>
    </source>
</evidence>
<dbReference type="eggNOG" id="arCOG01608">
    <property type="taxonomic scope" value="Archaea"/>
</dbReference>
<dbReference type="InterPro" id="IPR002880">
    <property type="entry name" value="Pyrv_Fd/Flavodoxin_OxRdtase_N"/>
</dbReference>
<dbReference type="Gene3D" id="3.40.50.920">
    <property type="match status" value="1"/>
</dbReference>
<dbReference type="OrthoDB" id="372068at2157"/>
<dbReference type="InterPro" id="IPR033412">
    <property type="entry name" value="PFOR_II"/>
</dbReference>
<dbReference type="PANTHER" id="PTHR32154:SF0">
    <property type="entry name" value="PYRUVATE-FLAVODOXIN OXIDOREDUCTASE-RELATED"/>
    <property type="match status" value="1"/>
</dbReference>
<dbReference type="GO" id="GO:0019164">
    <property type="term" value="F:pyruvate synthase activity"/>
    <property type="evidence" value="ECO:0007669"/>
    <property type="project" value="UniProtKB-ARBA"/>
</dbReference>
<feature type="domain" description="Pyruvate:ferredoxin oxidoreductase core" evidence="7">
    <location>
        <begin position="262"/>
        <end position="365"/>
    </location>
</feature>
<evidence type="ECO:0000313" key="8">
    <source>
        <dbReference type="EMBL" id="ABN70096.1"/>
    </source>
</evidence>
<organism evidence="8 9">
    <name type="scientific">Staphylothermus marinus (strain ATCC 43588 / DSM 3639 / JCM 9404 / F1)</name>
    <dbReference type="NCBI Taxonomy" id="399550"/>
    <lineage>
        <taxon>Archaea</taxon>
        <taxon>Thermoproteota</taxon>
        <taxon>Thermoprotei</taxon>
        <taxon>Desulfurococcales</taxon>
        <taxon>Desulfurococcaceae</taxon>
        <taxon>Staphylothermus</taxon>
    </lineage>
</organism>
<evidence type="ECO:0000256" key="3">
    <source>
        <dbReference type="ARBA" id="ARBA00012691"/>
    </source>
</evidence>
<feature type="domain" description="Pyruvate flavodoxin/ferredoxin oxidoreductase pyrimidine binding" evidence="6">
    <location>
        <begin position="16"/>
        <end position="239"/>
    </location>
</feature>
<reference evidence="8 9" key="2">
    <citation type="journal article" date="2009" name="Stand. Genomic Sci.">
        <title>Complete genome sequence of Staphylothermus marinus Stetter and Fiala 1986 type strain F1.</title>
        <authorList>
            <person name="Anderson I.J."/>
            <person name="Sun H."/>
            <person name="Lapidus A."/>
            <person name="Copeland A."/>
            <person name="Glavina Del Rio T."/>
            <person name="Tice H."/>
            <person name="Dalin E."/>
            <person name="Lucas S."/>
            <person name="Barry K."/>
            <person name="Land M."/>
            <person name="Richardson P."/>
            <person name="Huber H."/>
            <person name="Kyrpides N.C."/>
        </authorList>
    </citation>
    <scope>NUCLEOTIDE SEQUENCE [LARGE SCALE GENOMIC DNA]</scope>
    <source>
        <strain evidence="9">ATCC 43588 / DSM 3639 / JCM 9404 / F1</strain>
    </source>
</reference>
<dbReference type="Proteomes" id="UP000000254">
    <property type="component" value="Chromosome"/>
</dbReference>
<keyword evidence="9" id="KW-1185">Reference proteome</keyword>
<dbReference type="GeneID" id="4907960"/>
<proteinExistence type="predicted"/>
<dbReference type="SUPFAM" id="SSF52922">
    <property type="entry name" value="TK C-terminal domain-like"/>
    <property type="match status" value="1"/>
</dbReference>
<dbReference type="CDD" id="cd07034">
    <property type="entry name" value="TPP_PYR_PFOR_IOR-alpha_like"/>
    <property type="match status" value="1"/>
</dbReference>
<gene>
    <name evidence="8" type="ordered locus">Smar_0998</name>
</gene>
<dbReference type="EC" id="1.2.7.11" evidence="3"/>
<evidence type="ECO:0000256" key="1">
    <source>
        <dbReference type="ARBA" id="ARBA00011595"/>
    </source>
</evidence>
<comment type="subunit">
    <text evidence="1">Heterotetramer of one alpha, one beta, one delta and one gamma chain.</text>
</comment>
<evidence type="ECO:0000256" key="4">
    <source>
        <dbReference type="ARBA" id="ARBA00023002"/>
    </source>
</evidence>
<dbReference type="SUPFAM" id="SSF52518">
    <property type="entry name" value="Thiamin diphosphate-binding fold (THDP-binding)"/>
    <property type="match status" value="1"/>
</dbReference>
<dbReference type="AlphaFoldDB" id="A3DN86"/>
<dbReference type="GO" id="GO:0018491">
    <property type="term" value="F:2-oxobutyrate synthase activity"/>
    <property type="evidence" value="ECO:0007669"/>
    <property type="project" value="UniProtKB-ARBA"/>
</dbReference>
<protein>
    <recommendedName>
        <fullName evidence="3">2-oxoacid oxidoreductase (ferredoxin)</fullName>
        <ecNumber evidence="3">1.2.7.11</ecNumber>
    </recommendedName>
</protein>
<evidence type="ECO:0000259" key="7">
    <source>
        <dbReference type="Pfam" id="PF17147"/>
    </source>
</evidence>
<keyword evidence="8" id="KW-0670">Pyruvate</keyword>
<dbReference type="InterPro" id="IPR009014">
    <property type="entry name" value="Transketo_C/PFOR_II"/>
</dbReference>